<organism evidence="8 9">
    <name type="scientific">Desulfobaculum xiamenense</name>
    <dbReference type="NCBI Taxonomy" id="995050"/>
    <lineage>
        <taxon>Bacteria</taxon>
        <taxon>Pseudomonadati</taxon>
        <taxon>Thermodesulfobacteriota</taxon>
        <taxon>Desulfovibrionia</taxon>
        <taxon>Desulfovibrionales</taxon>
        <taxon>Desulfovibrionaceae</taxon>
        <taxon>Desulfobaculum</taxon>
    </lineage>
</organism>
<evidence type="ECO:0000313" key="9">
    <source>
        <dbReference type="Proteomes" id="UP000580856"/>
    </source>
</evidence>
<name>A0A846QEC2_9BACT</name>
<dbReference type="GO" id="GO:0003824">
    <property type="term" value="F:catalytic activity"/>
    <property type="evidence" value="ECO:0007669"/>
    <property type="project" value="InterPro"/>
</dbReference>
<reference evidence="8 9" key="1">
    <citation type="submission" date="2020-03" db="EMBL/GenBank/DDBJ databases">
        <title>Genomic Encyclopedia of Type Strains, Phase IV (KMG-IV): sequencing the most valuable type-strain genomes for metagenomic binning, comparative biology and taxonomic classification.</title>
        <authorList>
            <person name="Goeker M."/>
        </authorList>
    </citation>
    <scope>NUCLEOTIDE SEQUENCE [LARGE SCALE GENOMIC DNA]</scope>
    <source>
        <strain evidence="8 9">DSM 24233</strain>
    </source>
</reference>
<keyword evidence="4" id="KW-0408">Iron</keyword>
<dbReference type="SFLD" id="SFLDS00029">
    <property type="entry name" value="Radical_SAM"/>
    <property type="match status" value="1"/>
</dbReference>
<dbReference type="Proteomes" id="UP000580856">
    <property type="component" value="Unassembled WGS sequence"/>
</dbReference>
<dbReference type="PANTHER" id="PTHR11228">
    <property type="entry name" value="RADICAL SAM DOMAIN PROTEIN"/>
    <property type="match status" value="1"/>
</dbReference>
<dbReference type="SUPFAM" id="SSF102114">
    <property type="entry name" value="Radical SAM enzymes"/>
    <property type="match status" value="1"/>
</dbReference>
<dbReference type="CDD" id="cd21109">
    <property type="entry name" value="SPASM"/>
    <property type="match status" value="1"/>
</dbReference>
<evidence type="ECO:0000256" key="4">
    <source>
        <dbReference type="ARBA" id="ARBA00023004"/>
    </source>
</evidence>
<keyword evidence="9" id="KW-1185">Reference proteome</keyword>
<dbReference type="Gene3D" id="3.20.20.70">
    <property type="entry name" value="Aldolase class I"/>
    <property type="match status" value="1"/>
</dbReference>
<evidence type="ECO:0000256" key="5">
    <source>
        <dbReference type="ARBA" id="ARBA00023014"/>
    </source>
</evidence>
<dbReference type="GO" id="GO:0051536">
    <property type="term" value="F:iron-sulfur cluster binding"/>
    <property type="evidence" value="ECO:0007669"/>
    <property type="project" value="UniProtKB-KW"/>
</dbReference>
<comment type="cofactor">
    <cofactor evidence="1">
        <name>[4Fe-4S] cluster</name>
        <dbReference type="ChEBI" id="CHEBI:49883"/>
    </cofactor>
</comment>
<dbReference type="AlphaFoldDB" id="A0A846QEC2"/>
<dbReference type="PANTHER" id="PTHR11228:SF34">
    <property type="entry name" value="TUNGSTEN-CONTAINING ALDEHYDE FERREDOXIN OXIDOREDUCTASE COFACTOR MODIFYING PROTEIN"/>
    <property type="match status" value="1"/>
</dbReference>
<accession>A0A846QEC2</accession>
<keyword evidence="2" id="KW-0949">S-adenosyl-L-methionine</keyword>
<dbReference type="InterPro" id="IPR023885">
    <property type="entry name" value="4Fe4S-binding_SPASM_dom"/>
</dbReference>
<dbReference type="InterPro" id="IPR058240">
    <property type="entry name" value="rSAM_sf"/>
</dbReference>
<dbReference type="SFLD" id="SFLDG01067">
    <property type="entry name" value="SPASM/twitch_domain_containing"/>
    <property type="match status" value="1"/>
</dbReference>
<keyword evidence="3" id="KW-0479">Metal-binding</keyword>
<dbReference type="InterPro" id="IPR050377">
    <property type="entry name" value="Radical_SAM_PqqE_MftC-like"/>
</dbReference>
<evidence type="ECO:0000256" key="2">
    <source>
        <dbReference type="ARBA" id="ARBA00022691"/>
    </source>
</evidence>
<keyword evidence="5" id="KW-0411">Iron-sulfur</keyword>
<protein>
    <submittedName>
        <fullName evidence="8">MoaA/NifB/PqqE/SkfB family radical SAM enzyme</fullName>
    </submittedName>
</protein>
<dbReference type="Pfam" id="PF04055">
    <property type="entry name" value="Radical_SAM"/>
    <property type="match status" value="1"/>
</dbReference>
<evidence type="ECO:0000313" key="8">
    <source>
        <dbReference type="EMBL" id="NJB67086.1"/>
    </source>
</evidence>
<evidence type="ECO:0000259" key="7">
    <source>
        <dbReference type="Pfam" id="PF13186"/>
    </source>
</evidence>
<proteinExistence type="predicted"/>
<dbReference type="Pfam" id="PF13186">
    <property type="entry name" value="SPASM"/>
    <property type="match status" value="1"/>
</dbReference>
<dbReference type="EMBL" id="JAATJA010000001">
    <property type="protein sequence ID" value="NJB67086.1"/>
    <property type="molecule type" value="Genomic_DNA"/>
</dbReference>
<evidence type="ECO:0000259" key="6">
    <source>
        <dbReference type="Pfam" id="PF04055"/>
    </source>
</evidence>
<gene>
    <name evidence="8" type="ORF">GGQ74_000726</name>
</gene>
<evidence type="ECO:0000256" key="1">
    <source>
        <dbReference type="ARBA" id="ARBA00001966"/>
    </source>
</evidence>
<sequence>MAFKIDPNISYAGTLRSEMHYALTQRRPAGYLMHRLRWRWLPRLGRVSRFPEHVDIETCSVCQLACPMCFQTVRKDISHGFMDFPLFERVMAEVAGRRPYSIRLSWRGECLLHPEFARMLHHARSVYDGSISFLTNSLLLDERLMELLVRTRTDYIVISADGVGSTYDSVRRPGVFDELVSRLGLLAQIKRRNGASYPKVRINAVGTWFTPEERAEFLRIFGPLSDRILIGEMLSNFAEHVPAHDASAFCASPWQRLLVGWDGSVHPCCCDYAGLYPMGNVRETSLYDIWHGKRAHVLRKLVGEGRRLDLRLCRETDCGVDENDNECSEVFMGLLRAQVVRQHGLNSPLLRYLDCRGGEVCPRTGKMVAA</sequence>
<dbReference type="RefSeq" id="WP_167940172.1">
    <property type="nucleotide sequence ID" value="NZ_JAATJA010000001.1"/>
</dbReference>
<comment type="caution">
    <text evidence="8">The sequence shown here is derived from an EMBL/GenBank/DDBJ whole genome shotgun (WGS) entry which is preliminary data.</text>
</comment>
<evidence type="ECO:0000256" key="3">
    <source>
        <dbReference type="ARBA" id="ARBA00022723"/>
    </source>
</evidence>
<feature type="domain" description="Radical SAM core" evidence="6">
    <location>
        <begin position="58"/>
        <end position="188"/>
    </location>
</feature>
<feature type="domain" description="4Fe4S-binding SPASM" evidence="7">
    <location>
        <begin position="250"/>
        <end position="318"/>
    </location>
</feature>
<dbReference type="GO" id="GO:0046872">
    <property type="term" value="F:metal ion binding"/>
    <property type="evidence" value="ECO:0007669"/>
    <property type="project" value="UniProtKB-KW"/>
</dbReference>
<dbReference type="CDD" id="cd01335">
    <property type="entry name" value="Radical_SAM"/>
    <property type="match status" value="1"/>
</dbReference>
<dbReference type="InterPro" id="IPR013785">
    <property type="entry name" value="Aldolase_TIM"/>
</dbReference>
<dbReference type="InterPro" id="IPR007197">
    <property type="entry name" value="rSAM"/>
</dbReference>